<evidence type="ECO:0000256" key="1">
    <source>
        <dbReference type="ARBA" id="ARBA00004561"/>
    </source>
</evidence>
<feature type="signal peptide" evidence="5">
    <location>
        <begin position="1"/>
        <end position="22"/>
    </location>
</feature>
<dbReference type="InterPro" id="IPR050263">
    <property type="entry name" value="Bact_Fimbrial_Adh_Pro"/>
</dbReference>
<dbReference type="Gene3D" id="2.60.40.1090">
    <property type="entry name" value="Fimbrial-type adhesion domain"/>
    <property type="match status" value="1"/>
</dbReference>
<comment type="caution">
    <text evidence="7">The sequence shown here is derived from an EMBL/GenBank/DDBJ whole genome shotgun (WGS) entry which is preliminary data.</text>
</comment>
<dbReference type="InterPro" id="IPR008966">
    <property type="entry name" value="Adhesion_dom_sf"/>
</dbReference>
<evidence type="ECO:0000256" key="2">
    <source>
        <dbReference type="ARBA" id="ARBA00006671"/>
    </source>
</evidence>
<feature type="domain" description="Fimbrial-type adhesion" evidence="6">
    <location>
        <begin position="178"/>
        <end position="327"/>
    </location>
</feature>
<evidence type="ECO:0000256" key="5">
    <source>
        <dbReference type="SAM" id="SignalP"/>
    </source>
</evidence>
<dbReference type="Proteomes" id="UP000222460">
    <property type="component" value="Unassembled WGS sequence"/>
</dbReference>
<dbReference type="InterPro" id="IPR036937">
    <property type="entry name" value="Adhesion_dom_fimbrial_sf"/>
</dbReference>
<dbReference type="RefSeq" id="WP_098963876.1">
    <property type="nucleotide sequence ID" value="NZ_PDKZ01000002.1"/>
</dbReference>
<evidence type="ECO:0000256" key="4">
    <source>
        <dbReference type="ARBA" id="ARBA00023263"/>
    </source>
</evidence>
<dbReference type="SUPFAM" id="SSF49401">
    <property type="entry name" value="Bacterial adhesins"/>
    <property type="match status" value="1"/>
</dbReference>
<dbReference type="InterPro" id="IPR000259">
    <property type="entry name" value="Adhesion_dom_fimbrial"/>
</dbReference>
<evidence type="ECO:0000259" key="6">
    <source>
        <dbReference type="Pfam" id="PF00419"/>
    </source>
</evidence>
<evidence type="ECO:0000313" key="7">
    <source>
        <dbReference type="EMBL" id="PHH38767.1"/>
    </source>
</evidence>
<dbReference type="PANTHER" id="PTHR33420:SF3">
    <property type="entry name" value="FIMBRIAL SUBUNIT ELFA"/>
    <property type="match status" value="1"/>
</dbReference>
<dbReference type="GO" id="GO:0043709">
    <property type="term" value="P:cell adhesion involved in single-species biofilm formation"/>
    <property type="evidence" value="ECO:0007669"/>
    <property type="project" value="TreeGrafter"/>
</dbReference>
<dbReference type="PANTHER" id="PTHR33420">
    <property type="entry name" value="FIMBRIAL SUBUNIT ELFA-RELATED"/>
    <property type="match status" value="1"/>
</dbReference>
<name>A0A2C5W047_PSEPU</name>
<accession>A0A2C5W047</accession>
<dbReference type="AlphaFoldDB" id="A0A2C5W047"/>
<gene>
    <name evidence="7" type="ORF">CRX57_00790</name>
</gene>
<reference evidence="8" key="1">
    <citation type="submission" date="2017-10" db="EMBL/GenBank/DDBJ databases">
        <title>FDA dAtabase for Regulatory Grade micrObial Sequences (FDA-ARGOS): Supporting development and validation of Infectious Disease Dx tests.</title>
        <authorList>
            <person name="Goldberg B."/>
            <person name="Campos J."/>
            <person name="Tallon L."/>
            <person name="Sadzewicz L."/>
            <person name="Ott S."/>
            <person name="Zhao X."/>
            <person name="Nagaraj S."/>
            <person name="Vavikolanu K."/>
            <person name="Aluvathingal J."/>
            <person name="Nadendla S."/>
            <person name="Geyer C."/>
            <person name="Sichtig H."/>
        </authorList>
    </citation>
    <scope>NUCLEOTIDE SEQUENCE [LARGE SCALE GENOMIC DNA]</scope>
    <source>
        <strain evidence="8">FDAARGOS_376</strain>
    </source>
</reference>
<organism evidence="7 8">
    <name type="scientific">Pseudomonas putida</name>
    <name type="common">Arthrobacter siderocapsulatus</name>
    <dbReference type="NCBI Taxonomy" id="303"/>
    <lineage>
        <taxon>Bacteria</taxon>
        <taxon>Pseudomonadati</taxon>
        <taxon>Pseudomonadota</taxon>
        <taxon>Gammaproteobacteria</taxon>
        <taxon>Pseudomonadales</taxon>
        <taxon>Pseudomonadaceae</taxon>
        <taxon>Pseudomonas</taxon>
    </lineage>
</organism>
<comment type="similarity">
    <text evidence="2">Belongs to the fimbrial protein family.</text>
</comment>
<dbReference type="Pfam" id="PF00419">
    <property type="entry name" value="Fimbrial"/>
    <property type="match status" value="1"/>
</dbReference>
<dbReference type="GO" id="GO:0009289">
    <property type="term" value="C:pilus"/>
    <property type="evidence" value="ECO:0007669"/>
    <property type="project" value="UniProtKB-SubCell"/>
</dbReference>
<evidence type="ECO:0000256" key="3">
    <source>
        <dbReference type="ARBA" id="ARBA00022729"/>
    </source>
</evidence>
<evidence type="ECO:0000313" key="8">
    <source>
        <dbReference type="Proteomes" id="UP000222460"/>
    </source>
</evidence>
<dbReference type="EMBL" id="PDKZ01000002">
    <property type="protein sequence ID" value="PHH38767.1"/>
    <property type="molecule type" value="Genomic_DNA"/>
</dbReference>
<proteinExistence type="inferred from homology"/>
<comment type="subcellular location">
    <subcellularLocation>
        <location evidence="1">Fimbrium</location>
    </subcellularLocation>
</comment>
<keyword evidence="4" id="KW-0281">Fimbrium</keyword>
<keyword evidence="3 5" id="KW-0732">Signal</keyword>
<protein>
    <submittedName>
        <fullName evidence="7">Fimbrial protein</fullName>
    </submittedName>
</protein>
<sequence length="328" mass="35143">MTPGKIIVPIVILALMGQAAEAACSFVKGHGLTTMQFDFPPTISVPRDAPNGTILYQTPTKNLQGVNSSYTCPSGYTYGIKNSLGTTTPGNNVFPIGNTGIAWQWIRVEINNAGARGYPNIDNRPSDTWGWNGTQHALRLIKIADTQGELQKIPSGIYGYYYFDSITPMAMSVTSSTSIVAQSCDTPDVTVDMGKHKLSSFPEYGSHATPVNFNIRVNNCPKGINKITYTLAPTPNSPAWNASLGIVNLNGSSTAKGLGLQILGDDQQPLELNKSYVLGESPAAGGNFNIPLTARYLRVLPTGNNGVLDYGLNAGTANADVWFIMNYL</sequence>
<dbReference type="Gene3D" id="2.60.40.3310">
    <property type="match status" value="1"/>
</dbReference>
<feature type="chain" id="PRO_5012315878" evidence="5">
    <location>
        <begin position="23"/>
        <end position="328"/>
    </location>
</feature>